<feature type="chain" id="PRO_5042094391" description="Biotrophy-associated secreted protein 2" evidence="1">
    <location>
        <begin position="20"/>
        <end position="257"/>
    </location>
</feature>
<feature type="signal peptide" evidence="1">
    <location>
        <begin position="1"/>
        <end position="19"/>
    </location>
</feature>
<dbReference type="AlphaFoldDB" id="A0AAD7N0G9"/>
<dbReference type="Proteomes" id="UP001215280">
    <property type="component" value="Unassembled WGS sequence"/>
</dbReference>
<reference evidence="2" key="1">
    <citation type="submission" date="2023-03" db="EMBL/GenBank/DDBJ databases">
        <title>Massive genome expansion in bonnet fungi (Mycena s.s.) driven by repeated elements and novel gene families across ecological guilds.</title>
        <authorList>
            <consortium name="Lawrence Berkeley National Laboratory"/>
            <person name="Harder C.B."/>
            <person name="Miyauchi S."/>
            <person name="Viragh M."/>
            <person name="Kuo A."/>
            <person name="Thoen E."/>
            <person name="Andreopoulos B."/>
            <person name="Lu D."/>
            <person name="Skrede I."/>
            <person name="Drula E."/>
            <person name="Henrissat B."/>
            <person name="Morin E."/>
            <person name="Kohler A."/>
            <person name="Barry K."/>
            <person name="LaButti K."/>
            <person name="Morin E."/>
            <person name="Salamov A."/>
            <person name="Lipzen A."/>
            <person name="Mereny Z."/>
            <person name="Hegedus B."/>
            <person name="Baldrian P."/>
            <person name="Stursova M."/>
            <person name="Weitz H."/>
            <person name="Taylor A."/>
            <person name="Grigoriev I.V."/>
            <person name="Nagy L.G."/>
            <person name="Martin F."/>
            <person name="Kauserud H."/>
        </authorList>
    </citation>
    <scope>NUCLEOTIDE SEQUENCE</scope>
    <source>
        <strain evidence="2">CBHHK188m</strain>
    </source>
</reference>
<organism evidence="2 3">
    <name type="scientific">Mycena maculata</name>
    <dbReference type="NCBI Taxonomy" id="230809"/>
    <lineage>
        <taxon>Eukaryota</taxon>
        <taxon>Fungi</taxon>
        <taxon>Dikarya</taxon>
        <taxon>Basidiomycota</taxon>
        <taxon>Agaricomycotina</taxon>
        <taxon>Agaricomycetes</taxon>
        <taxon>Agaricomycetidae</taxon>
        <taxon>Agaricales</taxon>
        <taxon>Marasmiineae</taxon>
        <taxon>Mycenaceae</taxon>
        <taxon>Mycena</taxon>
    </lineage>
</organism>
<evidence type="ECO:0000256" key="1">
    <source>
        <dbReference type="SAM" id="SignalP"/>
    </source>
</evidence>
<accession>A0AAD7N0G9</accession>
<dbReference type="EMBL" id="JARJLG010000124">
    <property type="protein sequence ID" value="KAJ7741211.1"/>
    <property type="molecule type" value="Genomic_DNA"/>
</dbReference>
<protein>
    <recommendedName>
        <fullName evidence="4">Biotrophy-associated secreted protein 2</fullName>
    </recommendedName>
</protein>
<proteinExistence type="predicted"/>
<gene>
    <name evidence="2" type="ORF">DFH07DRAFT_905355</name>
</gene>
<keyword evidence="1" id="KW-0732">Signal</keyword>
<keyword evidence="3" id="KW-1185">Reference proteome</keyword>
<evidence type="ECO:0000313" key="3">
    <source>
        <dbReference type="Proteomes" id="UP001215280"/>
    </source>
</evidence>
<evidence type="ECO:0008006" key="4">
    <source>
        <dbReference type="Google" id="ProtNLM"/>
    </source>
</evidence>
<name>A0AAD7N0G9_9AGAR</name>
<evidence type="ECO:0000313" key="2">
    <source>
        <dbReference type="EMBL" id="KAJ7741211.1"/>
    </source>
</evidence>
<comment type="caution">
    <text evidence="2">The sequence shown here is derived from an EMBL/GenBank/DDBJ whole genome shotgun (WGS) entry which is preliminary data.</text>
</comment>
<sequence length="257" mass="25120">MKFSATFVTISLIAVCVQAHKLPSMYALQRRGTQFVTGKCTTDSDCQQGCCAFTTGLCAGPGIAQTNGDGGCGFGNPQPNCNVAAALGLDACVAGAAKPDTTDAGVQTAAAFTAKLDGLKFTPSTGSSADNAGAGAAAATTAAAASTSAASSGSTSSSSQASKSFVTEACTADSDCQQGCCAFLTGKCAGPDVAQTNGDGGCGFKNTSPNCDVAAALGLNAAEVQAAAAFVAQLDNLKFTPTRRAGGGRGWARGAAF</sequence>